<keyword evidence="3" id="KW-1185">Reference proteome</keyword>
<organism evidence="1 3">
    <name type="scientific">Macrosiphum euphorbiae</name>
    <name type="common">potato aphid</name>
    <dbReference type="NCBI Taxonomy" id="13131"/>
    <lineage>
        <taxon>Eukaryota</taxon>
        <taxon>Metazoa</taxon>
        <taxon>Ecdysozoa</taxon>
        <taxon>Arthropoda</taxon>
        <taxon>Hexapoda</taxon>
        <taxon>Insecta</taxon>
        <taxon>Pterygota</taxon>
        <taxon>Neoptera</taxon>
        <taxon>Paraneoptera</taxon>
        <taxon>Hemiptera</taxon>
        <taxon>Sternorrhyncha</taxon>
        <taxon>Aphidomorpha</taxon>
        <taxon>Aphidoidea</taxon>
        <taxon>Aphididae</taxon>
        <taxon>Macrosiphini</taxon>
        <taxon>Macrosiphum</taxon>
    </lineage>
</organism>
<proteinExistence type="predicted"/>
<protein>
    <submittedName>
        <fullName evidence="1">Uncharacterized protein</fullName>
    </submittedName>
</protein>
<name>A0AAV0XVP0_9HEMI</name>
<reference evidence="1 3" key="1">
    <citation type="submission" date="2023-01" db="EMBL/GenBank/DDBJ databases">
        <authorList>
            <person name="Whitehead M."/>
        </authorList>
    </citation>
    <scope>NUCLEOTIDE SEQUENCE [LARGE SCALE GENOMIC DNA]</scope>
</reference>
<gene>
    <name evidence="1" type="ORF">MEUPH1_LOCUS25939</name>
    <name evidence="2" type="ORF">MEUPH1_LOCUS25954</name>
</gene>
<dbReference type="PANTHER" id="PTHR22954:SF3">
    <property type="entry name" value="PROTEIN CBG08539"/>
    <property type="match status" value="1"/>
</dbReference>
<dbReference type="InterPro" id="IPR005312">
    <property type="entry name" value="DUF1759"/>
</dbReference>
<dbReference type="EMBL" id="CARXXK010001017">
    <property type="protein sequence ID" value="CAI6372019.1"/>
    <property type="molecule type" value="Genomic_DNA"/>
</dbReference>
<evidence type="ECO:0000313" key="2">
    <source>
        <dbReference type="EMBL" id="CAI6372019.1"/>
    </source>
</evidence>
<dbReference type="AlphaFoldDB" id="A0AAV0XVP0"/>
<sequence length="195" mass="22034">MKILYDIAVTLQTDKTVVPIFLARNRDVKNYVIDLNLETDIILDQLIVLNSDSENETQHVSIKKTFMEQYYIIIAINSTLGLDDRANARPAPSSSQCQLPKIQLPIFDFDLIQWRSYRDTFSSLVHESPNLPQVDKFHYLISSVTGSAASCVHGLPITVASIKALGMDDFEGFLLFYVASRVLDPTTKRCNHSDH</sequence>
<dbReference type="EMBL" id="CARXXK010001017">
    <property type="protein sequence ID" value="CAI6372002.1"/>
    <property type="molecule type" value="Genomic_DNA"/>
</dbReference>
<dbReference type="PANTHER" id="PTHR22954">
    <property type="entry name" value="RETROVIRAL PROTEASE-RELATED"/>
    <property type="match status" value="1"/>
</dbReference>
<accession>A0AAV0XVP0</accession>
<evidence type="ECO:0000313" key="3">
    <source>
        <dbReference type="Proteomes" id="UP001160148"/>
    </source>
</evidence>
<evidence type="ECO:0000313" key="1">
    <source>
        <dbReference type="EMBL" id="CAI6372002.1"/>
    </source>
</evidence>
<dbReference type="Proteomes" id="UP001160148">
    <property type="component" value="Unassembled WGS sequence"/>
</dbReference>
<dbReference type="Pfam" id="PF03564">
    <property type="entry name" value="DUF1759"/>
    <property type="match status" value="1"/>
</dbReference>
<comment type="caution">
    <text evidence="1">The sequence shown here is derived from an EMBL/GenBank/DDBJ whole genome shotgun (WGS) entry which is preliminary data.</text>
</comment>